<dbReference type="InterPro" id="IPR023828">
    <property type="entry name" value="Peptidase_S8_Ser-AS"/>
</dbReference>
<evidence type="ECO:0000256" key="7">
    <source>
        <dbReference type="RuleBase" id="RU003355"/>
    </source>
</evidence>
<dbReference type="Pfam" id="PF00082">
    <property type="entry name" value="Peptidase_S8"/>
    <property type="match status" value="1"/>
</dbReference>
<dbReference type="PROSITE" id="PS00137">
    <property type="entry name" value="SUBTILASE_HIS"/>
    <property type="match status" value="1"/>
</dbReference>
<dbReference type="PROSITE" id="PS51318">
    <property type="entry name" value="TAT"/>
    <property type="match status" value="1"/>
</dbReference>
<feature type="active site" description="Charge relay system" evidence="5 6">
    <location>
        <position position="159"/>
    </location>
</feature>
<dbReference type="AlphaFoldDB" id="A0A3N1GEY1"/>
<dbReference type="GO" id="GO:0004252">
    <property type="term" value="F:serine-type endopeptidase activity"/>
    <property type="evidence" value="ECO:0007669"/>
    <property type="project" value="UniProtKB-UniRule"/>
</dbReference>
<gene>
    <name evidence="11" type="ORF">EDD30_1641</name>
</gene>
<dbReference type="PANTHER" id="PTHR43806">
    <property type="entry name" value="PEPTIDASE S8"/>
    <property type="match status" value="1"/>
</dbReference>
<dbReference type="PROSITE" id="PS00136">
    <property type="entry name" value="SUBTILASE_ASP"/>
    <property type="match status" value="1"/>
</dbReference>
<dbReference type="RefSeq" id="WP_123678168.1">
    <property type="nucleotide sequence ID" value="NZ_RJKL01000001.1"/>
</dbReference>
<evidence type="ECO:0000256" key="5">
    <source>
        <dbReference type="PIRSR" id="PIRSR615500-1"/>
    </source>
</evidence>
<comment type="similarity">
    <text evidence="1 6 7">Belongs to the peptidase S8 family.</text>
</comment>
<dbReference type="InterPro" id="IPR006311">
    <property type="entry name" value="TAT_signal"/>
</dbReference>
<feature type="active site" description="Charge relay system" evidence="5 6">
    <location>
        <position position="193"/>
    </location>
</feature>
<keyword evidence="9" id="KW-0732">Signal</keyword>
<keyword evidence="4 6" id="KW-0720">Serine protease</keyword>
<comment type="caution">
    <text evidence="11">The sequence shown here is derived from an EMBL/GenBank/DDBJ whole genome shotgun (WGS) entry which is preliminary data.</text>
</comment>
<dbReference type="InterPro" id="IPR023827">
    <property type="entry name" value="Peptidase_S8_Asp-AS"/>
</dbReference>
<dbReference type="GO" id="GO:0006508">
    <property type="term" value="P:proteolysis"/>
    <property type="evidence" value="ECO:0007669"/>
    <property type="project" value="UniProtKB-KW"/>
</dbReference>
<dbReference type="OrthoDB" id="5240330at2"/>
<dbReference type="InterPro" id="IPR000209">
    <property type="entry name" value="Peptidase_S8/S53_dom"/>
</dbReference>
<evidence type="ECO:0000256" key="1">
    <source>
        <dbReference type="ARBA" id="ARBA00011073"/>
    </source>
</evidence>
<sequence length="650" mass="65457">MSLVMRRFAVAAVAAGALAAAVATVPSSVATTAPPVASGAAPVWTPVTSGLTESPDELLPERISADEPVSIVSTVRDATGRPVVTTRRATGREQAQRLIRAGQRAPGALAVELDAPVRKLDVPTGTDPLRGSQWDFAKLRIATAWQRSTGAGVTVAVIDSGVEATHPDLAGRVLPGVDLVAGTSGTSSDPNGHGTHVAGTIAAVTGNGVGVSAIAPDARILPVRALDAQGSGLMSDVATGIVYAADHGAQVINMSLGSSSQVASVSNAIAYARAHGVVVVAAAGNFRDAGSPTSWPAADEGVIAVASTDSTDGYSSFSNRGSYVDVAAPGSLIFSTVPVATGTYGYMSGTSMASPHVAAVAALLKGADAALTPDAIEQALTATATDLGAAGRDPDYGFGRINPVEALATVATESAPTTPPATDPVVSPTTPTAVPPTTAQPSPSETATATPDPVTTPTSSPTATPVPSGTPAPGVTTPVVTGKGSARTVDYGTVVTTTFTVTAEGRPWARQRASICVAAAIGGFRCAATTTSDGGTVRYTRAVTSRYSVRLVVSATASSHQVSSATFAYVPRAVVRLAKSGKGALTATIRGATRQTASLQRYDGRSWVTVVAYRATERRTVSRLRTGWRYRAVVGTTAAVAGAVSATVRL</sequence>
<feature type="chain" id="PRO_5039201240" evidence="9">
    <location>
        <begin position="20"/>
        <end position="650"/>
    </location>
</feature>
<accession>A0A3N1GEY1</accession>
<evidence type="ECO:0000256" key="8">
    <source>
        <dbReference type="SAM" id="MobiDB-lite"/>
    </source>
</evidence>
<feature type="domain" description="Peptidase S8/S53" evidence="10">
    <location>
        <begin position="150"/>
        <end position="399"/>
    </location>
</feature>
<dbReference type="EMBL" id="RJKL01000001">
    <property type="protein sequence ID" value="ROP28863.1"/>
    <property type="molecule type" value="Genomic_DNA"/>
</dbReference>
<feature type="signal peptide" evidence="9">
    <location>
        <begin position="1"/>
        <end position="19"/>
    </location>
</feature>
<dbReference type="PANTHER" id="PTHR43806:SF11">
    <property type="entry name" value="CEREVISIN-RELATED"/>
    <property type="match status" value="1"/>
</dbReference>
<evidence type="ECO:0000313" key="12">
    <source>
        <dbReference type="Proteomes" id="UP000271683"/>
    </source>
</evidence>
<keyword evidence="2 6" id="KW-0645">Protease</keyword>
<dbReference type="PROSITE" id="PS51892">
    <property type="entry name" value="SUBTILASE"/>
    <property type="match status" value="1"/>
</dbReference>
<dbReference type="InterPro" id="IPR050131">
    <property type="entry name" value="Peptidase_S8_subtilisin-like"/>
</dbReference>
<dbReference type="Proteomes" id="UP000271683">
    <property type="component" value="Unassembled WGS sequence"/>
</dbReference>
<organism evidence="11 12">
    <name type="scientific">Couchioplanes caeruleus</name>
    <dbReference type="NCBI Taxonomy" id="56438"/>
    <lineage>
        <taxon>Bacteria</taxon>
        <taxon>Bacillati</taxon>
        <taxon>Actinomycetota</taxon>
        <taxon>Actinomycetes</taxon>
        <taxon>Micromonosporales</taxon>
        <taxon>Micromonosporaceae</taxon>
        <taxon>Couchioplanes</taxon>
    </lineage>
</organism>
<dbReference type="Gene3D" id="3.40.50.200">
    <property type="entry name" value="Peptidase S8/S53 domain"/>
    <property type="match status" value="1"/>
</dbReference>
<feature type="compositionally biased region" description="Low complexity" evidence="8">
    <location>
        <begin position="423"/>
        <end position="484"/>
    </location>
</feature>
<dbReference type="SUPFAM" id="SSF52743">
    <property type="entry name" value="Subtilisin-like"/>
    <property type="match status" value="1"/>
</dbReference>
<dbReference type="InterPro" id="IPR036852">
    <property type="entry name" value="Peptidase_S8/S53_dom_sf"/>
</dbReference>
<evidence type="ECO:0000256" key="6">
    <source>
        <dbReference type="PROSITE-ProRule" id="PRU01240"/>
    </source>
</evidence>
<proteinExistence type="inferred from homology"/>
<feature type="active site" description="Charge relay system" evidence="5 6">
    <location>
        <position position="351"/>
    </location>
</feature>
<evidence type="ECO:0000256" key="9">
    <source>
        <dbReference type="SAM" id="SignalP"/>
    </source>
</evidence>
<evidence type="ECO:0000256" key="3">
    <source>
        <dbReference type="ARBA" id="ARBA00022801"/>
    </source>
</evidence>
<name>A0A3N1GEY1_9ACTN</name>
<dbReference type="InterPro" id="IPR015500">
    <property type="entry name" value="Peptidase_S8_subtilisin-rel"/>
</dbReference>
<evidence type="ECO:0000313" key="11">
    <source>
        <dbReference type="EMBL" id="ROP28863.1"/>
    </source>
</evidence>
<keyword evidence="3 6" id="KW-0378">Hydrolase</keyword>
<dbReference type="PROSITE" id="PS00138">
    <property type="entry name" value="SUBTILASE_SER"/>
    <property type="match status" value="1"/>
</dbReference>
<evidence type="ECO:0000256" key="2">
    <source>
        <dbReference type="ARBA" id="ARBA00022670"/>
    </source>
</evidence>
<reference evidence="11 12" key="1">
    <citation type="submission" date="2018-11" db="EMBL/GenBank/DDBJ databases">
        <title>Sequencing the genomes of 1000 actinobacteria strains.</title>
        <authorList>
            <person name="Klenk H.-P."/>
        </authorList>
    </citation>
    <scope>NUCLEOTIDE SEQUENCE [LARGE SCALE GENOMIC DNA]</scope>
    <source>
        <strain evidence="11 12">DSM 43634</strain>
    </source>
</reference>
<dbReference type="PRINTS" id="PR00723">
    <property type="entry name" value="SUBTILISIN"/>
</dbReference>
<evidence type="ECO:0000256" key="4">
    <source>
        <dbReference type="ARBA" id="ARBA00022825"/>
    </source>
</evidence>
<feature type="region of interest" description="Disordered" evidence="8">
    <location>
        <begin position="413"/>
        <end position="484"/>
    </location>
</feature>
<protein>
    <submittedName>
        <fullName evidence="11">Type VII secretion-associated serine protease mycosin</fullName>
    </submittedName>
</protein>
<dbReference type="InterPro" id="IPR022398">
    <property type="entry name" value="Peptidase_S8_His-AS"/>
</dbReference>
<evidence type="ECO:0000259" key="10">
    <source>
        <dbReference type="Pfam" id="PF00082"/>
    </source>
</evidence>